<organism evidence="2 3">
    <name type="scientific">Elysia marginata</name>
    <dbReference type="NCBI Taxonomy" id="1093978"/>
    <lineage>
        <taxon>Eukaryota</taxon>
        <taxon>Metazoa</taxon>
        <taxon>Spiralia</taxon>
        <taxon>Lophotrochozoa</taxon>
        <taxon>Mollusca</taxon>
        <taxon>Gastropoda</taxon>
        <taxon>Heterobranchia</taxon>
        <taxon>Euthyneura</taxon>
        <taxon>Panpulmonata</taxon>
        <taxon>Sacoglossa</taxon>
        <taxon>Placobranchoidea</taxon>
        <taxon>Plakobranchidae</taxon>
        <taxon>Elysia</taxon>
    </lineage>
</organism>
<feature type="compositionally biased region" description="Low complexity" evidence="1">
    <location>
        <begin position="81"/>
        <end position="104"/>
    </location>
</feature>
<protein>
    <submittedName>
        <fullName evidence="2">Uncharacterized protein</fullName>
    </submittedName>
</protein>
<dbReference type="AlphaFoldDB" id="A0AAV4GSU3"/>
<dbReference type="Proteomes" id="UP000762676">
    <property type="component" value="Unassembled WGS sequence"/>
</dbReference>
<keyword evidence="3" id="KW-1185">Reference proteome</keyword>
<proteinExistence type="predicted"/>
<feature type="region of interest" description="Disordered" evidence="1">
    <location>
        <begin position="1"/>
        <end position="122"/>
    </location>
</feature>
<name>A0AAV4GSU3_9GAST</name>
<dbReference type="EMBL" id="BMAT01005190">
    <property type="protein sequence ID" value="GFR88868.1"/>
    <property type="molecule type" value="Genomic_DNA"/>
</dbReference>
<evidence type="ECO:0000313" key="2">
    <source>
        <dbReference type="EMBL" id="GFR88868.1"/>
    </source>
</evidence>
<sequence length="154" mass="17270">MWTVSVDSNVPITTGTIHRSVSPTPSDPGSRPRSRSFTPDKYLQAPTDEHTDPNDVEALLSSKVPGRPRAASFRGRPPPSAVRKVAAALRARSRSGSRSQSPSSDARHREPSPERCHRGEHVEGWREEQWKFALENAVDDLLFKNQQHYNINEH</sequence>
<reference evidence="2 3" key="1">
    <citation type="journal article" date="2021" name="Elife">
        <title>Chloroplast acquisition without the gene transfer in kleptoplastic sea slugs, Plakobranchus ocellatus.</title>
        <authorList>
            <person name="Maeda T."/>
            <person name="Takahashi S."/>
            <person name="Yoshida T."/>
            <person name="Shimamura S."/>
            <person name="Takaki Y."/>
            <person name="Nagai Y."/>
            <person name="Toyoda A."/>
            <person name="Suzuki Y."/>
            <person name="Arimoto A."/>
            <person name="Ishii H."/>
            <person name="Satoh N."/>
            <person name="Nishiyama T."/>
            <person name="Hasebe M."/>
            <person name="Maruyama T."/>
            <person name="Minagawa J."/>
            <person name="Obokata J."/>
            <person name="Shigenobu S."/>
        </authorList>
    </citation>
    <scope>NUCLEOTIDE SEQUENCE [LARGE SCALE GENOMIC DNA]</scope>
</reference>
<feature type="compositionally biased region" description="Polar residues" evidence="1">
    <location>
        <begin position="1"/>
        <end position="21"/>
    </location>
</feature>
<gene>
    <name evidence="2" type="ORF">ElyMa_002528700</name>
</gene>
<feature type="compositionally biased region" description="Basic and acidic residues" evidence="1">
    <location>
        <begin position="105"/>
        <end position="122"/>
    </location>
</feature>
<evidence type="ECO:0000256" key="1">
    <source>
        <dbReference type="SAM" id="MobiDB-lite"/>
    </source>
</evidence>
<feature type="compositionally biased region" description="Low complexity" evidence="1">
    <location>
        <begin position="22"/>
        <end position="31"/>
    </location>
</feature>
<accession>A0AAV4GSU3</accession>
<comment type="caution">
    <text evidence="2">The sequence shown here is derived from an EMBL/GenBank/DDBJ whole genome shotgun (WGS) entry which is preliminary data.</text>
</comment>
<evidence type="ECO:0000313" key="3">
    <source>
        <dbReference type="Proteomes" id="UP000762676"/>
    </source>
</evidence>